<dbReference type="Pfam" id="PF07103">
    <property type="entry name" value="DUF1365"/>
    <property type="match status" value="1"/>
</dbReference>
<accession>A0A3P3VN31</accession>
<reference evidence="1 2" key="1">
    <citation type="submission" date="2018-08" db="EMBL/GenBank/DDBJ databases">
        <authorList>
            <person name="Khan S.A."/>
        </authorList>
    </citation>
    <scope>NUCLEOTIDE SEQUENCE [LARGE SCALE GENOMIC DNA]</scope>
    <source>
        <strain evidence="1 2">GTF-13</strain>
    </source>
</reference>
<evidence type="ECO:0000313" key="1">
    <source>
        <dbReference type="EMBL" id="RRJ83834.1"/>
    </source>
</evidence>
<dbReference type="PANTHER" id="PTHR33973">
    <property type="entry name" value="OS07G0153300 PROTEIN"/>
    <property type="match status" value="1"/>
</dbReference>
<evidence type="ECO:0000313" key="2">
    <source>
        <dbReference type="Proteomes" id="UP000280792"/>
    </source>
</evidence>
<comment type="caution">
    <text evidence="1">The sequence shown here is derived from an EMBL/GenBank/DDBJ whole genome shotgun (WGS) entry which is preliminary data.</text>
</comment>
<dbReference type="RefSeq" id="WP_125014185.1">
    <property type="nucleotide sequence ID" value="NZ_QWEZ01000001.1"/>
</dbReference>
<dbReference type="InterPro" id="IPR010775">
    <property type="entry name" value="DUF1365"/>
</dbReference>
<dbReference type="Proteomes" id="UP000280792">
    <property type="component" value="Unassembled WGS sequence"/>
</dbReference>
<sequence length="269" mass="31524">MSLQQSPQLPQQSALYEGRLFHRRFAPKLHDFHYRIFMVYLNLDRLEQDLSRSRWWSSSRWAPARFRRQDYWDGEAGPLADSVRDYVERHTGERPDGEICLLTNLRYFGYMINPISCYYCFDAQGTLKALVAEVTNTPWGERIHYCLQPDASGESFQASFDKAMHVSPFMPMAMSYRLHSSLPADSLYLSIQNWLGDEHRFSAGMHLERQPLTAASMRRVLWRFPLMTLQVAWRIYWQALKLWVKGVPLYTHPGDSPAFDPPSPHTKEQ</sequence>
<dbReference type="EMBL" id="QWEZ01000001">
    <property type="protein sequence ID" value="RRJ83834.1"/>
    <property type="molecule type" value="Genomic_DNA"/>
</dbReference>
<dbReference type="AlphaFoldDB" id="A0A3P3VN31"/>
<dbReference type="PANTHER" id="PTHR33973:SF4">
    <property type="entry name" value="OS07G0153300 PROTEIN"/>
    <property type="match status" value="1"/>
</dbReference>
<gene>
    <name evidence="1" type="ORF">D0544_01575</name>
</gene>
<name>A0A3P3VN31_9GAMM</name>
<protein>
    <submittedName>
        <fullName evidence="1">DUF1365 domain-containing protein</fullName>
    </submittedName>
</protein>
<proteinExistence type="predicted"/>
<reference evidence="1 2" key="2">
    <citation type="submission" date="2018-12" db="EMBL/GenBank/DDBJ databases">
        <title>Simiduia agarivorans gen. nov., sp. nov., a marine, agarolytic bacterium isolated from shallow coastal water from Keelung, Taiwan.</title>
        <authorList>
            <person name="Shieh W.Y."/>
        </authorList>
    </citation>
    <scope>NUCLEOTIDE SEQUENCE [LARGE SCALE GENOMIC DNA]</scope>
    <source>
        <strain evidence="1 2">GTF-13</strain>
    </source>
</reference>
<organism evidence="1 2">
    <name type="scientific">Aestuariirhabdus litorea</name>
    <dbReference type="NCBI Taxonomy" id="2528527"/>
    <lineage>
        <taxon>Bacteria</taxon>
        <taxon>Pseudomonadati</taxon>
        <taxon>Pseudomonadota</taxon>
        <taxon>Gammaproteobacteria</taxon>
        <taxon>Oceanospirillales</taxon>
        <taxon>Aestuariirhabdaceae</taxon>
        <taxon>Aestuariirhabdus</taxon>
    </lineage>
</organism>
<keyword evidence="2" id="KW-1185">Reference proteome</keyword>